<dbReference type="AlphaFoldDB" id="A0A212LHP2"/>
<reference evidence="1" key="1">
    <citation type="submission" date="2016-08" db="EMBL/GenBank/DDBJ databases">
        <authorList>
            <person name="Seilhamer J.J."/>
        </authorList>
    </citation>
    <scope>NUCLEOTIDE SEQUENCE</scope>
    <source>
        <strain evidence="1">86</strain>
    </source>
</reference>
<dbReference type="EMBL" id="FMJD01000008">
    <property type="protein sequence ID" value="SCM77065.1"/>
    <property type="molecule type" value="Genomic_DNA"/>
</dbReference>
<proteinExistence type="predicted"/>
<protein>
    <submittedName>
        <fullName evidence="1">Uncharacterized protein</fullName>
    </submittedName>
</protein>
<accession>A0A212LHP2</accession>
<organism evidence="1">
    <name type="scientific">uncultured Pleomorphomonas sp</name>
    <dbReference type="NCBI Taxonomy" id="442121"/>
    <lineage>
        <taxon>Bacteria</taxon>
        <taxon>Pseudomonadati</taxon>
        <taxon>Pseudomonadota</taxon>
        <taxon>Alphaproteobacteria</taxon>
        <taxon>Hyphomicrobiales</taxon>
        <taxon>Pleomorphomonadaceae</taxon>
        <taxon>Pleomorphomonas</taxon>
        <taxon>environmental samples</taxon>
    </lineage>
</organism>
<gene>
    <name evidence="1" type="ORF">KL86PLE_40870</name>
</gene>
<evidence type="ECO:0000313" key="1">
    <source>
        <dbReference type="EMBL" id="SCM77065.1"/>
    </source>
</evidence>
<name>A0A212LHP2_9HYPH</name>
<sequence>MEPSEFYARLNKAKPSGPTDASVYLPPGPFKIASWDLRKIHMGALNLPRHKGEGWRSENNFKPR</sequence>